<reference evidence="3 4" key="1">
    <citation type="submission" date="2021-06" db="EMBL/GenBank/DDBJ databases">
        <title>Gemonas diversity in paddy soil.</title>
        <authorList>
            <person name="Liu G."/>
        </authorList>
    </citation>
    <scope>NUCLEOTIDE SEQUENCE [LARGE SCALE GENOMIC DNA]</scope>
    <source>
        <strain evidence="3 4">RG10</strain>
    </source>
</reference>
<dbReference type="Pfam" id="PF02397">
    <property type="entry name" value="Bac_transf"/>
    <property type="match status" value="1"/>
</dbReference>
<feature type="domain" description="Bacterial sugar transferase" evidence="2">
    <location>
        <begin position="3"/>
        <end position="195"/>
    </location>
</feature>
<dbReference type="EMBL" id="CP076723">
    <property type="protein sequence ID" value="QWV91950.1"/>
    <property type="molecule type" value="Genomic_DNA"/>
</dbReference>
<dbReference type="Proteomes" id="UP000683557">
    <property type="component" value="Chromosome"/>
</dbReference>
<name>A0ABX8J8T3_9BACT</name>
<protein>
    <submittedName>
        <fullName evidence="3">Sugar transferase</fullName>
    </submittedName>
</protein>
<evidence type="ECO:0000259" key="2">
    <source>
        <dbReference type="Pfam" id="PF02397"/>
    </source>
</evidence>
<evidence type="ECO:0000313" key="3">
    <source>
        <dbReference type="EMBL" id="QWV91950.1"/>
    </source>
</evidence>
<accession>A0ABX8J8T3</accession>
<dbReference type="InterPro" id="IPR003362">
    <property type="entry name" value="Bact_transf"/>
</dbReference>
<comment type="similarity">
    <text evidence="1">Belongs to the bacterial sugar transferase family.</text>
</comment>
<keyword evidence="4" id="KW-1185">Reference proteome</keyword>
<dbReference type="RefSeq" id="WP_216798776.1">
    <property type="nucleotide sequence ID" value="NZ_CP076723.1"/>
</dbReference>
<sequence length="200" mass="22476">MLKRGADFVLSLLVLLVLWPLLLAAAVAVKLSSPGPVFYRGVRSGLNGTTFRILKFRSMVLDAEALGGPTTGTNDPRVTRVGAFLRKTKLDELPQFLNVLKGDMSLVGPRPEVLEYTSQYSGEERCILCMRPGITDYASIEFADLDDQVGSEDPDRFFREHILPRKNALRVKYVKEWSLGSDLVILWQTAWRVLKRAAHR</sequence>
<dbReference type="GO" id="GO:0016740">
    <property type="term" value="F:transferase activity"/>
    <property type="evidence" value="ECO:0007669"/>
    <property type="project" value="UniProtKB-KW"/>
</dbReference>
<dbReference type="PANTHER" id="PTHR30576:SF20">
    <property type="entry name" value="QUINOVOSAMINEPHOSPHOTRANSFERAE-RELATED"/>
    <property type="match status" value="1"/>
</dbReference>
<gene>
    <name evidence="3" type="ORF">KP004_12010</name>
</gene>
<proteinExistence type="inferred from homology"/>
<evidence type="ECO:0000313" key="4">
    <source>
        <dbReference type="Proteomes" id="UP000683557"/>
    </source>
</evidence>
<keyword evidence="3" id="KW-0808">Transferase</keyword>
<evidence type="ECO:0000256" key="1">
    <source>
        <dbReference type="ARBA" id="ARBA00006464"/>
    </source>
</evidence>
<organism evidence="3 4">
    <name type="scientific">Geomonas oryzisoli</name>
    <dbReference type="NCBI Taxonomy" id="2847992"/>
    <lineage>
        <taxon>Bacteria</taxon>
        <taxon>Pseudomonadati</taxon>
        <taxon>Thermodesulfobacteriota</taxon>
        <taxon>Desulfuromonadia</taxon>
        <taxon>Geobacterales</taxon>
        <taxon>Geobacteraceae</taxon>
        <taxon>Geomonas</taxon>
    </lineage>
</organism>
<dbReference type="PANTHER" id="PTHR30576">
    <property type="entry name" value="COLANIC BIOSYNTHESIS UDP-GLUCOSE LIPID CARRIER TRANSFERASE"/>
    <property type="match status" value="1"/>
</dbReference>